<comment type="pathway">
    <text evidence="4 6">Cofactor biosynthesis; NAD(+) biosynthesis; quinolinate from L-kynurenine: step 2/3.</text>
</comment>
<dbReference type="GO" id="GO:0019805">
    <property type="term" value="P:quinolinate biosynthetic process"/>
    <property type="evidence" value="ECO:0007669"/>
    <property type="project" value="UniProtKB-UniRule"/>
</dbReference>
<dbReference type="PIRSF" id="PIRSF038800">
    <property type="entry name" value="KYNU"/>
    <property type="match status" value="1"/>
</dbReference>
<feature type="modified residue" description="N6-(pyridoxal phosphate)lysine" evidence="4">
    <location>
        <position position="237"/>
    </location>
</feature>
<dbReference type="PANTHER" id="PTHR14084:SF0">
    <property type="entry name" value="KYNURENINASE"/>
    <property type="match status" value="1"/>
</dbReference>
<dbReference type="GO" id="GO:0097053">
    <property type="term" value="P:L-kynurenine catabolic process"/>
    <property type="evidence" value="ECO:0007669"/>
    <property type="project" value="UniProtKB-UniRule"/>
</dbReference>
<dbReference type="Gene3D" id="3.90.1150.10">
    <property type="entry name" value="Aspartate Aminotransferase, domain 1"/>
    <property type="match status" value="1"/>
</dbReference>
<evidence type="ECO:0000256" key="1">
    <source>
        <dbReference type="ARBA" id="ARBA00022642"/>
    </source>
</evidence>
<dbReference type="Proteomes" id="UP000282106">
    <property type="component" value="Unassembled WGS sequence"/>
</dbReference>
<keyword evidence="1 4" id="KW-0662">Pyridine nucleotide biosynthesis</keyword>
<evidence type="ECO:0000256" key="2">
    <source>
        <dbReference type="ARBA" id="ARBA00022801"/>
    </source>
</evidence>
<comment type="pathway">
    <text evidence="4 6">Amino-acid degradation; L-kynurenine degradation; L-alanine and anthranilate from L-kynurenine: step 1/1.</text>
</comment>
<dbReference type="GO" id="GO:0043420">
    <property type="term" value="P:anthranilate metabolic process"/>
    <property type="evidence" value="ECO:0007669"/>
    <property type="project" value="TreeGrafter"/>
</dbReference>
<feature type="binding site" evidence="4">
    <location>
        <position position="108"/>
    </location>
    <ligand>
        <name>pyridoxal 5'-phosphate</name>
        <dbReference type="ChEBI" id="CHEBI:597326"/>
    </ligand>
</feature>
<dbReference type="SUPFAM" id="SSF53383">
    <property type="entry name" value="PLP-dependent transferases"/>
    <property type="match status" value="1"/>
</dbReference>
<dbReference type="InterPro" id="IPR010111">
    <property type="entry name" value="Kynureninase"/>
</dbReference>
<dbReference type="InterPro" id="IPR015422">
    <property type="entry name" value="PyrdxlP-dep_Trfase_small"/>
</dbReference>
<dbReference type="GO" id="GO:0030429">
    <property type="term" value="F:kynureninase activity"/>
    <property type="evidence" value="ECO:0007669"/>
    <property type="project" value="UniProtKB-UniRule"/>
</dbReference>
<comment type="function">
    <text evidence="4 6">Catalyzes the cleavage of L-kynurenine (L-Kyn) and L-3-hydroxykynurenine (L-3OHKyn) into anthranilic acid (AA) and 3-hydroxyanthranilic acid (3-OHAA), respectively.</text>
</comment>
<feature type="binding site" evidence="4">
    <location>
        <position position="211"/>
    </location>
    <ligand>
        <name>pyridoxal 5'-phosphate</name>
        <dbReference type="ChEBI" id="CHEBI:597326"/>
    </ligand>
</feature>
<dbReference type="RefSeq" id="WP_123210835.1">
    <property type="nucleotide sequence ID" value="NZ_RJVO01000002.1"/>
</dbReference>
<dbReference type="GO" id="GO:0019441">
    <property type="term" value="P:L-tryptophan catabolic process to kynurenine"/>
    <property type="evidence" value="ECO:0007669"/>
    <property type="project" value="TreeGrafter"/>
</dbReference>
<dbReference type="UniPathway" id="UPA00334">
    <property type="reaction ID" value="UER00455"/>
</dbReference>
<keyword evidence="3 4" id="KW-0663">Pyridoxal phosphate</keyword>
<dbReference type="EC" id="3.7.1.3" evidence="4 5"/>
<comment type="caution">
    <text evidence="7">The sequence shown here is derived from an EMBL/GenBank/DDBJ whole genome shotgun (WGS) entry which is preliminary data.</text>
</comment>
<accession>A0A3N0VGI5</accession>
<feature type="binding site" evidence="4">
    <location>
        <position position="214"/>
    </location>
    <ligand>
        <name>pyridoxal 5'-phosphate</name>
        <dbReference type="ChEBI" id="CHEBI:597326"/>
    </ligand>
</feature>
<feature type="binding site" evidence="4">
    <location>
        <position position="109"/>
    </location>
    <ligand>
        <name>pyridoxal 5'-phosphate</name>
        <dbReference type="ChEBI" id="CHEBI:597326"/>
    </ligand>
</feature>
<dbReference type="HAMAP" id="MF_01970">
    <property type="entry name" value="Kynureninase"/>
    <property type="match status" value="1"/>
</dbReference>
<keyword evidence="8" id="KW-1185">Reference proteome</keyword>
<evidence type="ECO:0000256" key="6">
    <source>
        <dbReference type="PIRNR" id="PIRNR038800"/>
    </source>
</evidence>
<evidence type="ECO:0000313" key="8">
    <source>
        <dbReference type="Proteomes" id="UP000282106"/>
    </source>
</evidence>
<organism evidence="7 8">
    <name type="scientific">Stagnimonas aquatica</name>
    <dbReference type="NCBI Taxonomy" id="2689987"/>
    <lineage>
        <taxon>Bacteria</taxon>
        <taxon>Pseudomonadati</taxon>
        <taxon>Pseudomonadota</taxon>
        <taxon>Gammaproteobacteria</taxon>
        <taxon>Nevskiales</taxon>
        <taxon>Nevskiaceae</taxon>
        <taxon>Stagnimonas</taxon>
    </lineage>
</organism>
<dbReference type="PANTHER" id="PTHR14084">
    <property type="entry name" value="KYNURENINASE"/>
    <property type="match status" value="1"/>
</dbReference>
<dbReference type="InterPro" id="IPR015421">
    <property type="entry name" value="PyrdxlP-dep_Trfase_major"/>
</dbReference>
<keyword evidence="2 4" id="KW-0378">Hydrolase</keyword>
<name>A0A3N0VGI5_9GAMM</name>
<feature type="binding site" evidence="4">
    <location>
        <position position="292"/>
    </location>
    <ligand>
        <name>pyridoxal 5'-phosphate</name>
        <dbReference type="ChEBI" id="CHEBI:597326"/>
    </ligand>
</feature>
<evidence type="ECO:0000256" key="3">
    <source>
        <dbReference type="ARBA" id="ARBA00022898"/>
    </source>
</evidence>
<protein>
    <recommendedName>
        <fullName evidence="4 5">Kynureninase</fullName>
        <ecNumber evidence="4 5">3.7.1.3</ecNumber>
    </recommendedName>
    <alternativeName>
        <fullName evidence="4">L-kynurenine hydrolase</fullName>
    </alternativeName>
</protein>
<comment type="caution">
    <text evidence="4">Lacks conserved residue(s) required for the propagation of feature annotation.</text>
</comment>
<feature type="binding site" evidence="4">
    <location>
        <begin position="136"/>
        <end position="139"/>
    </location>
    <ligand>
        <name>pyridoxal 5'-phosphate</name>
        <dbReference type="ChEBI" id="CHEBI:597326"/>
    </ligand>
</feature>
<evidence type="ECO:0000313" key="7">
    <source>
        <dbReference type="EMBL" id="ROH91791.1"/>
    </source>
</evidence>
<dbReference type="NCBIfam" id="TIGR01814">
    <property type="entry name" value="kynureninase"/>
    <property type="match status" value="1"/>
</dbReference>
<dbReference type="Pfam" id="PF22580">
    <property type="entry name" value="KYNU_C"/>
    <property type="match status" value="1"/>
</dbReference>
<sequence length="426" mass="45595">MTIPSSREACLALDAADPLAGFRARFHLPAGQIYLDGNSLGVLPLATPERLARVIREEWGEGLIRSWNSPSPESGLGAGWVDAPLRVGERLAPLLGAAPGQVAVADSTSVNLYKLLAMALQLRPERRVIVSEADNFPTDLYIAQGLIAQLGGRHELRLLPAGASLADYRAALDDQAAVLMLSQVSYRSGALHDMRALSAAAHAAGALTLWDLAHSAGALPLALDADGADFAVGCGYKYLNGGPGAPAFLYIARRWQGQATSPLSGWFGHAQPFAFEPDYRPAPDIAQALCGTPPILGLSALEVGIEQFEGVDMAQLRAKSLALSELCIGLVESRLAGQGFVLASPREAARRGSQVCWQHPQAWPICQALIARGVVGDFRAPDILRFGFTPLYLRHVDVWDAVEQLAQVMASDEWRQARFQARGKVT</sequence>
<reference evidence="7 8" key="1">
    <citation type="submission" date="2018-10" db="EMBL/GenBank/DDBJ databases">
        <authorList>
            <person name="Chen W.-M."/>
        </authorList>
    </citation>
    <scope>NUCLEOTIDE SEQUENCE [LARGE SCALE GENOMIC DNA]</scope>
    <source>
        <strain evidence="7 8">THS-13</strain>
    </source>
</reference>
<dbReference type="EMBL" id="RJVO01000002">
    <property type="protein sequence ID" value="ROH91791.1"/>
    <property type="molecule type" value="Genomic_DNA"/>
</dbReference>
<comment type="similarity">
    <text evidence="4 6">Belongs to the kynureninase family.</text>
</comment>
<evidence type="ECO:0000256" key="4">
    <source>
        <dbReference type="HAMAP-Rule" id="MF_01970"/>
    </source>
</evidence>
<evidence type="ECO:0000256" key="5">
    <source>
        <dbReference type="NCBIfam" id="TIGR01814"/>
    </source>
</evidence>
<dbReference type="InterPro" id="IPR015424">
    <property type="entry name" value="PyrdxlP-dep_Trfase"/>
</dbReference>
<dbReference type="GO" id="GO:0030170">
    <property type="term" value="F:pyridoxal phosphate binding"/>
    <property type="evidence" value="ECO:0007669"/>
    <property type="project" value="UniProtKB-UniRule"/>
</dbReference>
<dbReference type="Gene3D" id="3.40.640.10">
    <property type="entry name" value="Type I PLP-dependent aspartate aminotransferase-like (Major domain)"/>
    <property type="match status" value="1"/>
</dbReference>
<comment type="catalytic activity">
    <reaction evidence="4 6">
        <text>L-kynurenine + H2O = anthranilate + L-alanine + H(+)</text>
        <dbReference type="Rhea" id="RHEA:16813"/>
        <dbReference type="ChEBI" id="CHEBI:15377"/>
        <dbReference type="ChEBI" id="CHEBI:15378"/>
        <dbReference type="ChEBI" id="CHEBI:16567"/>
        <dbReference type="ChEBI" id="CHEBI:57959"/>
        <dbReference type="ChEBI" id="CHEBI:57972"/>
        <dbReference type="EC" id="3.7.1.3"/>
    </reaction>
</comment>
<proteinExistence type="inferred from homology"/>
<comment type="subunit">
    <text evidence="4 6">Homodimer.</text>
</comment>
<gene>
    <name evidence="4 7" type="primary">kynU</name>
    <name evidence="7" type="ORF">ED208_05245</name>
</gene>
<dbReference type="AlphaFoldDB" id="A0A3N0VGI5"/>
<dbReference type="GO" id="GO:0005737">
    <property type="term" value="C:cytoplasm"/>
    <property type="evidence" value="ECO:0007669"/>
    <property type="project" value="UniProtKB-UniRule"/>
</dbReference>
<dbReference type="UniPathway" id="UPA00253">
    <property type="reaction ID" value="UER00329"/>
</dbReference>
<dbReference type="InParanoid" id="A0A3N0VGI5"/>
<dbReference type="GO" id="GO:0009435">
    <property type="term" value="P:NAD+ biosynthetic process"/>
    <property type="evidence" value="ECO:0007669"/>
    <property type="project" value="UniProtKB-UniRule"/>
</dbReference>
<feature type="binding site" evidence="4">
    <location>
        <position position="236"/>
    </location>
    <ligand>
        <name>pyridoxal 5'-phosphate</name>
        <dbReference type="ChEBI" id="CHEBI:597326"/>
    </ligand>
</feature>
<comment type="catalytic activity">
    <reaction evidence="6">
        <text>3-hydroxy-L-kynurenine + H2O = 3-hydroxyanthranilate + L-alanine + H(+)</text>
        <dbReference type="Rhea" id="RHEA:25143"/>
        <dbReference type="ChEBI" id="CHEBI:15377"/>
        <dbReference type="ChEBI" id="CHEBI:15378"/>
        <dbReference type="ChEBI" id="CHEBI:36559"/>
        <dbReference type="ChEBI" id="CHEBI:57972"/>
        <dbReference type="ChEBI" id="CHEBI:58125"/>
        <dbReference type="EC" id="3.7.1.3"/>
    </reaction>
</comment>
<comment type="cofactor">
    <cofactor evidence="4 6">
        <name>pyridoxal 5'-phosphate</name>
        <dbReference type="ChEBI" id="CHEBI:597326"/>
    </cofactor>
</comment>
<feature type="binding site" evidence="4">
    <location>
        <position position="266"/>
    </location>
    <ligand>
        <name>pyridoxal 5'-phosphate</name>
        <dbReference type="ChEBI" id="CHEBI:597326"/>
    </ligand>
</feature>